<feature type="domain" description="Zn(2)-C6 fungal-type" evidence="3">
    <location>
        <begin position="42"/>
        <end position="71"/>
    </location>
</feature>
<dbReference type="CDD" id="cd00067">
    <property type="entry name" value="GAL4"/>
    <property type="match status" value="1"/>
</dbReference>
<dbReference type="Pfam" id="PF00172">
    <property type="entry name" value="Zn_clus"/>
    <property type="match status" value="1"/>
</dbReference>
<dbReference type="OrthoDB" id="5095113at2759"/>
<reference evidence="4 5" key="1">
    <citation type="submission" date="2020-01" db="EMBL/GenBank/DDBJ databases">
        <title>Identification and distribution of gene clusters putatively required for synthesis of sphingolipid metabolism inhibitors in phylogenetically diverse species of the filamentous fungus Fusarium.</title>
        <authorList>
            <person name="Kim H.-S."/>
            <person name="Busman M."/>
            <person name="Brown D.W."/>
            <person name="Divon H."/>
            <person name="Uhlig S."/>
            <person name="Proctor R.H."/>
        </authorList>
    </citation>
    <scope>NUCLEOTIDE SEQUENCE [LARGE SCALE GENOMIC DNA]</scope>
    <source>
        <strain evidence="4 5">NRRL 20459</strain>
    </source>
</reference>
<keyword evidence="5" id="KW-1185">Reference proteome</keyword>
<dbReference type="InterPro" id="IPR021833">
    <property type="entry name" value="DUF3425"/>
</dbReference>
<dbReference type="PROSITE" id="PS00463">
    <property type="entry name" value="ZN2_CY6_FUNGAL_1"/>
    <property type="match status" value="1"/>
</dbReference>
<dbReference type="GO" id="GO:0000981">
    <property type="term" value="F:DNA-binding transcription factor activity, RNA polymerase II-specific"/>
    <property type="evidence" value="ECO:0007669"/>
    <property type="project" value="InterPro"/>
</dbReference>
<dbReference type="GO" id="GO:0008270">
    <property type="term" value="F:zinc ion binding"/>
    <property type="evidence" value="ECO:0007669"/>
    <property type="project" value="InterPro"/>
</dbReference>
<dbReference type="SUPFAM" id="SSF57701">
    <property type="entry name" value="Zn2/Cys6 DNA-binding domain"/>
    <property type="match status" value="1"/>
</dbReference>
<feature type="compositionally biased region" description="Pro residues" evidence="2">
    <location>
        <begin position="14"/>
        <end position="27"/>
    </location>
</feature>
<feature type="region of interest" description="Disordered" evidence="2">
    <location>
        <begin position="1"/>
        <end position="41"/>
    </location>
</feature>
<keyword evidence="1" id="KW-0539">Nucleus</keyword>
<evidence type="ECO:0000256" key="2">
    <source>
        <dbReference type="SAM" id="MobiDB-lite"/>
    </source>
</evidence>
<name>A0A8H4KZH9_9HYPO</name>
<evidence type="ECO:0000313" key="4">
    <source>
        <dbReference type="EMBL" id="KAF4460162.1"/>
    </source>
</evidence>
<proteinExistence type="predicted"/>
<dbReference type="Proteomes" id="UP000554235">
    <property type="component" value="Unassembled WGS sequence"/>
</dbReference>
<organism evidence="4 5">
    <name type="scientific">Fusarium albosuccineum</name>
    <dbReference type="NCBI Taxonomy" id="1237068"/>
    <lineage>
        <taxon>Eukaryota</taxon>
        <taxon>Fungi</taxon>
        <taxon>Dikarya</taxon>
        <taxon>Ascomycota</taxon>
        <taxon>Pezizomycotina</taxon>
        <taxon>Sordariomycetes</taxon>
        <taxon>Hypocreomycetidae</taxon>
        <taxon>Hypocreales</taxon>
        <taxon>Nectriaceae</taxon>
        <taxon>Fusarium</taxon>
        <taxon>Fusarium decemcellulare species complex</taxon>
    </lineage>
</organism>
<sequence>MDSRRQPPTLAPATPKPGPSDPSPASGPTPRASGRRPSTNHACVQCRKSKTKCDGKHPCSRCQFNSNQCTYDTKVLSGDRLNRLTHAFNQQKDRLRDLETILEAMRQGTDAEAAEVMSWIRIGESVESIVSYLDTKSKAVVVSQRLLGTNRESQSKFIETLFDRTEWVDGGAFTFDPEHPDLGSRTRSYASSTFGNLPFSSGIKANHYPEVAQRGQLQNYYAEHNWAMMTANDGHGVASVTKAWADTLKHAKQLIVEGVSPEKLIGPFPSVAALFDKDEYERASMIGKWAVRFIYSARRKDYSFTSMAAVWVAWITMRWMVHPTPETYADLPEWLRPTELQVFVPHIDMLDCISWPFFRDYYIQHPETQRGDLQWLAACTSGVRVFWEGTIEEALCVDEATGTRIFTPEAERGGPRSIEVWDKGEVLRDMYRHLVEPDWYGIPATHYLAEFDTPARIPSHQCIRGYEIIQDG</sequence>
<comment type="caution">
    <text evidence="4">The sequence shown here is derived from an EMBL/GenBank/DDBJ whole genome shotgun (WGS) entry which is preliminary data.</text>
</comment>
<evidence type="ECO:0000259" key="3">
    <source>
        <dbReference type="PROSITE" id="PS50048"/>
    </source>
</evidence>
<gene>
    <name evidence="4" type="ORF">FALBO_13059</name>
</gene>
<dbReference type="EMBL" id="JAADYS010002001">
    <property type="protein sequence ID" value="KAF4460162.1"/>
    <property type="molecule type" value="Genomic_DNA"/>
</dbReference>
<protein>
    <submittedName>
        <fullName evidence="4">Conidial development fluffy</fullName>
    </submittedName>
</protein>
<evidence type="ECO:0000313" key="5">
    <source>
        <dbReference type="Proteomes" id="UP000554235"/>
    </source>
</evidence>
<dbReference type="PANTHER" id="PTHR37012:SF2">
    <property type="entry name" value="BZIP DOMAIN-CONTAINING PROTEIN-RELATED"/>
    <property type="match status" value="1"/>
</dbReference>
<evidence type="ECO:0000256" key="1">
    <source>
        <dbReference type="ARBA" id="ARBA00023242"/>
    </source>
</evidence>
<dbReference type="PANTHER" id="PTHR37012">
    <property type="entry name" value="B-ZIP TRANSCRIPTION FACTOR (EUROFUNG)-RELATED"/>
    <property type="match status" value="1"/>
</dbReference>
<dbReference type="SMART" id="SM00066">
    <property type="entry name" value="GAL4"/>
    <property type="match status" value="1"/>
</dbReference>
<accession>A0A8H4KZH9</accession>
<dbReference type="PROSITE" id="PS50048">
    <property type="entry name" value="ZN2_CY6_FUNGAL_2"/>
    <property type="match status" value="1"/>
</dbReference>
<dbReference type="Gene3D" id="4.10.240.10">
    <property type="entry name" value="Zn(2)-C6 fungal-type DNA-binding domain"/>
    <property type="match status" value="1"/>
</dbReference>
<dbReference type="Pfam" id="PF11905">
    <property type="entry name" value="DUF3425"/>
    <property type="match status" value="1"/>
</dbReference>
<dbReference type="InterPro" id="IPR036864">
    <property type="entry name" value="Zn2-C6_fun-type_DNA-bd_sf"/>
</dbReference>
<dbReference type="AlphaFoldDB" id="A0A8H4KZH9"/>
<dbReference type="InterPro" id="IPR001138">
    <property type="entry name" value="Zn2Cys6_DnaBD"/>
</dbReference>